<comment type="similarity">
    <text evidence="3">Belongs to the KHG/KDPG aldolase family.</text>
</comment>
<dbReference type="CDD" id="cd00452">
    <property type="entry name" value="KDPG_aldolase"/>
    <property type="match status" value="1"/>
</dbReference>
<dbReference type="RefSeq" id="WP_118035697.1">
    <property type="nucleotide sequence ID" value="NZ_QRTP01000005.1"/>
</dbReference>
<comment type="catalytic activity">
    <reaction evidence="1">
        <text>2-dehydro-3-deoxy-6-phospho-D-gluconate = D-glyceraldehyde 3-phosphate + pyruvate</text>
        <dbReference type="Rhea" id="RHEA:17089"/>
        <dbReference type="ChEBI" id="CHEBI:15361"/>
        <dbReference type="ChEBI" id="CHEBI:57569"/>
        <dbReference type="ChEBI" id="CHEBI:59776"/>
        <dbReference type="EC" id="4.1.2.14"/>
    </reaction>
</comment>
<evidence type="ECO:0000256" key="1">
    <source>
        <dbReference type="ARBA" id="ARBA00000654"/>
    </source>
</evidence>
<dbReference type="Pfam" id="PF01081">
    <property type="entry name" value="Aldolase"/>
    <property type="match status" value="1"/>
</dbReference>
<dbReference type="EMBL" id="QRTP01000005">
    <property type="protein sequence ID" value="RGQ85174.1"/>
    <property type="molecule type" value="Genomic_DNA"/>
</dbReference>
<dbReference type="PROSITE" id="PS00159">
    <property type="entry name" value="ALDOLASE_KDPG_KHG_1"/>
    <property type="match status" value="1"/>
</dbReference>
<dbReference type="AlphaFoldDB" id="A0A412CGI0"/>
<accession>A0A412CGI0</accession>
<dbReference type="GO" id="GO:0008675">
    <property type="term" value="F:2-dehydro-3-deoxy-phosphogluconate aldolase activity"/>
    <property type="evidence" value="ECO:0007669"/>
    <property type="project" value="UniProtKB-EC"/>
</dbReference>
<dbReference type="InterPro" id="IPR000887">
    <property type="entry name" value="Aldlse_KDPG_KHG"/>
</dbReference>
<evidence type="ECO:0000313" key="9">
    <source>
        <dbReference type="Proteomes" id="UP000286147"/>
    </source>
</evidence>
<dbReference type="Gene3D" id="3.20.20.70">
    <property type="entry name" value="Aldolase class I"/>
    <property type="match status" value="1"/>
</dbReference>
<sequence>MISKNIQKIFDIGLVPLIVLDDVEDAVPLGKALVAGGIPVAEVTFRTEAGGAVIEKMTQEVPEILVGAGTVHDVEHAKEAVEKGAKFIVTPGFNLDVVKWCVDNNIDVIPGTVAPSDIEAAMNLGLSVCKFFPAEAYGGVKTLKALAGPYADIKFMPTGGVSENNMNEYLTLSNVGAIGGSFMTPSKLVKEKKWNEITEVCKAIVKKMLGFELAHVGINTKDANEANDIANTLGNVFLQEKRETFGAYFSGDVAEVVKGSFLGEHGHICIDTIDMPRTIAYLKCIGVEFNNETWAKDDKGNIINVYLKDSIGGFAIHVRKKI</sequence>
<keyword evidence="7" id="KW-0119">Carbohydrate metabolism</keyword>
<protein>
    <recommendedName>
        <fullName evidence="5">2-dehydro-3-deoxy-phosphogluconate aldolase</fullName>
        <ecNumber evidence="5">4.1.2.14</ecNumber>
    </recommendedName>
</protein>
<comment type="subunit">
    <text evidence="4">Homotrimer.</text>
</comment>
<evidence type="ECO:0000313" key="8">
    <source>
        <dbReference type="EMBL" id="RGQ85174.1"/>
    </source>
</evidence>
<evidence type="ECO:0000256" key="3">
    <source>
        <dbReference type="ARBA" id="ARBA00006906"/>
    </source>
</evidence>
<evidence type="ECO:0000256" key="2">
    <source>
        <dbReference type="ARBA" id="ARBA00004736"/>
    </source>
</evidence>
<dbReference type="NCBIfam" id="TIGR01182">
    <property type="entry name" value="eda"/>
    <property type="match status" value="1"/>
</dbReference>
<dbReference type="SUPFAM" id="SSF51569">
    <property type="entry name" value="Aldolase"/>
    <property type="match status" value="1"/>
</dbReference>
<comment type="pathway">
    <text evidence="2">Carbohydrate acid metabolism; 2-dehydro-3-deoxy-D-gluconate degradation; D-glyceraldehyde 3-phosphate and pyruvate from 2-dehydro-3-deoxy-D-gluconate: step 2/2.</text>
</comment>
<keyword evidence="6" id="KW-0456">Lyase</keyword>
<reference evidence="8 9" key="1">
    <citation type="submission" date="2018-08" db="EMBL/GenBank/DDBJ databases">
        <title>A genome reference for cultivated species of the human gut microbiota.</title>
        <authorList>
            <person name="Zou Y."/>
            <person name="Xue W."/>
            <person name="Luo G."/>
        </authorList>
    </citation>
    <scope>NUCLEOTIDE SEQUENCE [LARGE SCALE GENOMIC DNA]</scope>
    <source>
        <strain evidence="8 9">AF27-12</strain>
    </source>
</reference>
<evidence type="ECO:0000256" key="5">
    <source>
        <dbReference type="ARBA" id="ARBA00013063"/>
    </source>
</evidence>
<proteinExistence type="inferred from homology"/>
<name>A0A412CGI0_9FIRM</name>
<dbReference type="InterPro" id="IPR031337">
    <property type="entry name" value="KDPG/KHG_AS_1"/>
</dbReference>
<dbReference type="EC" id="4.1.2.14" evidence="5"/>
<gene>
    <name evidence="8" type="ORF">DWY77_03540</name>
</gene>
<evidence type="ECO:0000256" key="7">
    <source>
        <dbReference type="ARBA" id="ARBA00023277"/>
    </source>
</evidence>
<dbReference type="PANTHER" id="PTHR30246:SF1">
    <property type="entry name" value="2-DEHYDRO-3-DEOXY-6-PHOSPHOGALACTONATE ALDOLASE-RELATED"/>
    <property type="match status" value="1"/>
</dbReference>
<dbReference type="InterPro" id="IPR013785">
    <property type="entry name" value="Aldolase_TIM"/>
</dbReference>
<dbReference type="PANTHER" id="PTHR30246">
    <property type="entry name" value="2-KETO-3-DEOXY-6-PHOSPHOGLUCONATE ALDOLASE"/>
    <property type="match status" value="1"/>
</dbReference>
<comment type="caution">
    <text evidence="8">The sequence shown here is derived from an EMBL/GenBank/DDBJ whole genome shotgun (WGS) entry which is preliminary data.</text>
</comment>
<evidence type="ECO:0000256" key="6">
    <source>
        <dbReference type="ARBA" id="ARBA00023239"/>
    </source>
</evidence>
<dbReference type="Proteomes" id="UP000286147">
    <property type="component" value="Unassembled WGS sequence"/>
</dbReference>
<evidence type="ECO:0000256" key="4">
    <source>
        <dbReference type="ARBA" id="ARBA00011233"/>
    </source>
</evidence>
<dbReference type="NCBIfam" id="NF004325">
    <property type="entry name" value="PRK05718.1"/>
    <property type="match status" value="1"/>
</dbReference>
<organism evidence="8 9">
    <name type="scientific">Megamonas rupellensis</name>
    <dbReference type="NCBI Taxonomy" id="491921"/>
    <lineage>
        <taxon>Bacteria</taxon>
        <taxon>Bacillati</taxon>
        <taxon>Bacillota</taxon>
        <taxon>Negativicutes</taxon>
        <taxon>Selenomonadales</taxon>
        <taxon>Selenomonadaceae</taxon>
        <taxon>Megamonas</taxon>
    </lineage>
</organism>